<dbReference type="InterPro" id="IPR046341">
    <property type="entry name" value="SET_dom_sf"/>
</dbReference>
<feature type="compositionally biased region" description="Low complexity" evidence="1">
    <location>
        <begin position="1085"/>
        <end position="1094"/>
    </location>
</feature>
<feature type="compositionally biased region" description="Gly residues" evidence="1">
    <location>
        <begin position="623"/>
        <end position="633"/>
    </location>
</feature>
<feature type="compositionally biased region" description="Low complexity" evidence="1">
    <location>
        <begin position="724"/>
        <end position="764"/>
    </location>
</feature>
<feature type="compositionally biased region" description="Low complexity" evidence="1">
    <location>
        <begin position="113"/>
        <end position="134"/>
    </location>
</feature>
<organism evidence="2 3">
    <name type="scientific">Edaphochlamys debaryana</name>
    <dbReference type="NCBI Taxonomy" id="47281"/>
    <lineage>
        <taxon>Eukaryota</taxon>
        <taxon>Viridiplantae</taxon>
        <taxon>Chlorophyta</taxon>
        <taxon>core chlorophytes</taxon>
        <taxon>Chlorophyceae</taxon>
        <taxon>CS clade</taxon>
        <taxon>Chlamydomonadales</taxon>
        <taxon>Chlamydomonadales incertae sedis</taxon>
        <taxon>Edaphochlamys</taxon>
    </lineage>
</organism>
<dbReference type="OrthoDB" id="5376140at2759"/>
<feature type="region of interest" description="Disordered" evidence="1">
    <location>
        <begin position="598"/>
        <end position="764"/>
    </location>
</feature>
<feature type="compositionally biased region" description="Low complexity" evidence="1">
    <location>
        <begin position="219"/>
        <end position="236"/>
    </location>
</feature>
<feature type="region of interest" description="Disordered" evidence="1">
    <location>
        <begin position="1443"/>
        <end position="1472"/>
    </location>
</feature>
<protein>
    <submittedName>
        <fullName evidence="2">Uncharacterized protein</fullName>
    </submittedName>
</protein>
<feature type="compositionally biased region" description="Pro residues" evidence="1">
    <location>
        <begin position="1298"/>
        <end position="1315"/>
    </location>
</feature>
<feature type="region of interest" description="Disordered" evidence="1">
    <location>
        <begin position="1744"/>
        <end position="1763"/>
    </location>
</feature>
<feature type="compositionally biased region" description="Basic and acidic residues" evidence="1">
    <location>
        <begin position="634"/>
        <end position="643"/>
    </location>
</feature>
<feature type="compositionally biased region" description="Gly residues" evidence="1">
    <location>
        <begin position="287"/>
        <end position="296"/>
    </location>
</feature>
<feature type="region of interest" description="Disordered" evidence="1">
    <location>
        <begin position="219"/>
        <end position="343"/>
    </location>
</feature>
<accession>A0A836C1D9</accession>
<feature type="compositionally biased region" description="Low complexity" evidence="1">
    <location>
        <begin position="1152"/>
        <end position="1181"/>
    </location>
</feature>
<evidence type="ECO:0000313" key="2">
    <source>
        <dbReference type="EMBL" id="KAG2495508.1"/>
    </source>
</evidence>
<keyword evidence="3" id="KW-1185">Reference proteome</keyword>
<feature type="compositionally biased region" description="Low complexity" evidence="1">
    <location>
        <begin position="297"/>
        <end position="307"/>
    </location>
</feature>
<evidence type="ECO:0000313" key="3">
    <source>
        <dbReference type="Proteomes" id="UP000612055"/>
    </source>
</evidence>
<reference evidence="2" key="1">
    <citation type="journal article" date="2020" name="bioRxiv">
        <title>Comparative genomics of Chlamydomonas.</title>
        <authorList>
            <person name="Craig R.J."/>
            <person name="Hasan A.R."/>
            <person name="Ness R.W."/>
            <person name="Keightley P.D."/>
        </authorList>
    </citation>
    <scope>NUCLEOTIDE SEQUENCE</scope>
    <source>
        <strain evidence="2">CCAP 11/70</strain>
    </source>
</reference>
<feature type="compositionally biased region" description="Basic and acidic residues" evidence="1">
    <location>
        <begin position="1333"/>
        <end position="1342"/>
    </location>
</feature>
<dbReference type="Gene3D" id="2.170.270.10">
    <property type="entry name" value="SET domain"/>
    <property type="match status" value="1"/>
</dbReference>
<feature type="compositionally biased region" description="Acidic residues" evidence="1">
    <location>
        <begin position="708"/>
        <end position="723"/>
    </location>
</feature>
<gene>
    <name evidence="2" type="ORF">HYH03_006451</name>
</gene>
<feature type="compositionally biased region" description="Basic and acidic residues" evidence="1">
    <location>
        <begin position="1064"/>
        <end position="1073"/>
    </location>
</feature>
<dbReference type="EMBL" id="JAEHOE010000024">
    <property type="protein sequence ID" value="KAG2495508.1"/>
    <property type="molecule type" value="Genomic_DNA"/>
</dbReference>
<feature type="region of interest" description="Disordered" evidence="1">
    <location>
        <begin position="1"/>
        <end position="29"/>
    </location>
</feature>
<feature type="region of interest" description="Disordered" evidence="1">
    <location>
        <begin position="1296"/>
        <end position="1346"/>
    </location>
</feature>
<dbReference type="SUPFAM" id="SSF82199">
    <property type="entry name" value="SET domain"/>
    <property type="match status" value="1"/>
</dbReference>
<feature type="region of interest" description="Disordered" evidence="1">
    <location>
        <begin position="1048"/>
        <end position="1122"/>
    </location>
</feature>
<feature type="region of interest" description="Disordered" evidence="1">
    <location>
        <begin position="1148"/>
        <end position="1192"/>
    </location>
</feature>
<feature type="region of interest" description="Disordered" evidence="1">
    <location>
        <begin position="1484"/>
        <end position="1548"/>
    </location>
</feature>
<sequence length="1915" mass="192719">MANAGRCSLQEGPGYPARGTPGPSRTHPLPVVAQARGRASSAAALPSATLAAEDCTFVAARGSVSLKPRAVKALFPDQFAVLSSNTAAAPSPGRCGSAAGPGSTPFPGPASAPSPALGPGTGTDSTPGPSMGPGSQAGSKVTVTLHVQAYDSGGLVPQDASLEVVANSTLHPLQPPWILSWRRLNGPLSALAAQPGTHLALSRNAEGRVVVDVFRARAKAATPGARATPAPSASAGLGRRLGVPTPGRPTASAGTGVTGRESAGKQNPGGGVGHSSDSSSGSEDEGGGGGDEGGAGPSRSAASPASAQRRRTSGPSAPGPGPDAPAAGEGRSGLPRDASDALEGSDGGALVTIALRNCLAMLEPHQLGMLLPETTAAEALSAQRAGGKYHHSVPLRLCAASAGGPHKATLVLQFGKLRLYFKAPTMQALNQPTVLRLRREGSALAVEALATAGAATVPALSPGAAAGGYMARGASACRATPGAGGQDATAATAERSPASGEAVASAAWRITESVFSAFQVYVPAASVSGLLRPFFESGAQQFTVEAQVTDEPGSEPKRLSFSISRKGTGPCRATGLTSWLKRRGAIVGDRLLVTRLPGGGLGLSLTKHDGTPRLRPLGASFDGQGGGTTSGGEGAEKDAHGQDDVEEESGGESSSNEEGPAGGEAPPPGASRHEATGPAASTGAGMTGREGVGKESSTRSGHTGDSSDSGESESEGEGSDDEGAAAGPSRSAASPASAQRRRTPGLAAPGPGPDAPTAGAAPSGMAVPPVCALAEGDTGVPVVEVALSKRLVILNLHQLHMLLSETTAAEALSAQRAGAKYHQSVPLRLCAAGARGAGPGEAFVSATQQPHTATLAVHCGALRLYFRTPTLQALGQPTALRLRREGSALVVEALATAGAATVPALSPGAAAGGCMARGASACRATPGAGGQDATAATAPRSPAGGEAVASAAWRIAESVFRSGVVYVPAASVSGLLRPFFDSGAHEFAVAAQVTDEPGSGPKYLRVKVRRQGDGTHRASGLKAWLRERGAIAGDLLVVTGLPGRGLGLSLTKHDGSPRLPPGRDCSEGQEGRLDSGGVAADEPNESSSDSGTETSSDEDGLPGSGAAPPSTRRPALPSRRTVAAVAVGATTPQQVALPGGRDLGAPASSMVPAAAGSGPSLAATRSAGPGALAGPSTAPAPAAMPGPGPGPSAAVEVGLAGSLAVLRPNEAQALGLRGAVGCYVQGALPLHIWPPGTGPNAGPGGCTAAVPLVRTVALVQQHGNLRLYLKQRVLDALGEALMIRLWREGDGLAVSSAPVPPTATAPHHVGPPHPHQPGKDTGGARADAPPVERGSKAARHDTPSLTPATATASWRLCMAALRYPRLDLPAAVVRGPLRGFLSTEESVRLDVAVEDEPGRTLKLRVKKVSKYHAYRAGGLQAFFVKRDARVGDLVTLTRRPDGGLTLRLTRGEGGSAGASGSAGEAEEPMTRGKRYKSLTDLHAAAPEEGHKRARRRSLGDVGQQRTGDQAEAEPQEQARSPQQQPQQEGAAAEGQVRAGEAKPAGVKRETGPILPASFLSAAHLQGCALSHDAVPPPALQPGELRLCGLTFHPELAPGVRSAMEAWEARLAEQLAAEGLDGGLADALPEKLQIRILDPAARDLLKAAGIRTYMVTCHLSCLLGLSAYFDAPLPEHAPQLGPSFLAPGPDEGRGGAGLFAAAALRKGAVLGVLGGYVMPKAAARRHLIRGFQALSDEAKAELSARAARGAGRGPEEGQAASGGDVPSRYAWQLLEGSFHLPMPGSPDGWELSMLGYGSLAALINDPRQEPTGRVEGSDVGEEGGAAAAGANCAVVPVSVRGLTLPVVVALRGIQPGEQLLRDYGADWWAAFNKGSWNFASLSWQLRTEAVLHAEGALAALRKPAVEGEAAEGAGTH</sequence>
<name>A0A836C1D9_9CHLO</name>
<dbReference type="Proteomes" id="UP000612055">
    <property type="component" value="Unassembled WGS sequence"/>
</dbReference>
<proteinExistence type="predicted"/>
<dbReference type="CDD" id="cd08161">
    <property type="entry name" value="SET"/>
    <property type="match status" value="1"/>
</dbReference>
<feature type="region of interest" description="Disordered" evidence="1">
    <location>
        <begin position="86"/>
        <end position="138"/>
    </location>
</feature>
<feature type="compositionally biased region" description="Low complexity" evidence="1">
    <location>
        <begin position="1515"/>
        <end position="1538"/>
    </location>
</feature>
<comment type="caution">
    <text evidence="2">The sequence shown here is derived from an EMBL/GenBank/DDBJ whole genome shotgun (WGS) entry which is preliminary data.</text>
</comment>
<evidence type="ECO:0000256" key="1">
    <source>
        <dbReference type="SAM" id="MobiDB-lite"/>
    </source>
</evidence>